<dbReference type="PANTHER" id="PTHR48100">
    <property type="entry name" value="BROAD-SPECIFICITY PHOSPHATASE YOR283W-RELATED"/>
    <property type="match status" value="1"/>
</dbReference>
<feature type="binding site" evidence="2">
    <location>
        <begin position="7"/>
        <end position="14"/>
    </location>
    <ligand>
        <name>substrate</name>
    </ligand>
</feature>
<dbReference type="SMART" id="SM00855">
    <property type="entry name" value="PGAM"/>
    <property type="match status" value="1"/>
</dbReference>
<feature type="active site" description="Proton donor/acceptor" evidence="1">
    <location>
        <position position="83"/>
    </location>
</feature>
<dbReference type="Gene3D" id="3.40.50.1240">
    <property type="entry name" value="Phosphoglycerate mutase-like"/>
    <property type="match status" value="1"/>
</dbReference>
<dbReference type="InterPro" id="IPR013078">
    <property type="entry name" value="His_Pase_superF_clade-1"/>
</dbReference>
<dbReference type="AlphaFoldDB" id="A0A4R0H3W6"/>
<dbReference type="GO" id="GO:0005737">
    <property type="term" value="C:cytoplasm"/>
    <property type="evidence" value="ECO:0007669"/>
    <property type="project" value="TreeGrafter"/>
</dbReference>
<keyword evidence="4" id="KW-1185">Reference proteome</keyword>
<dbReference type="OrthoDB" id="9781415at2"/>
<dbReference type="Proteomes" id="UP000291793">
    <property type="component" value="Unassembled WGS sequence"/>
</dbReference>
<dbReference type="EMBL" id="SJOP01000015">
    <property type="protein sequence ID" value="TCC03072.1"/>
    <property type="molecule type" value="Genomic_DNA"/>
</dbReference>
<dbReference type="InterPro" id="IPR029033">
    <property type="entry name" value="His_PPase_superfam"/>
</dbReference>
<evidence type="ECO:0000313" key="3">
    <source>
        <dbReference type="EMBL" id="TCC03072.1"/>
    </source>
</evidence>
<reference evidence="3 4" key="1">
    <citation type="submission" date="2019-02" db="EMBL/GenBank/DDBJ databases">
        <title>The draft genome of Kosakonia quasisacchari strain WCHKQ120001.</title>
        <authorList>
            <person name="Wang C."/>
            <person name="Feng Y."/>
            <person name="Zong Z."/>
        </authorList>
    </citation>
    <scope>NUCLEOTIDE SEQUENCE [LARGE SCALE GENOMIC DNA]</scope>
    <source>
        <strain evidence="3 4">WCHKQ120001</strain>
    </source>
</reference>
<dbReference type="GO" id="GO:0016791">
    <property type="term" value="F:phosphatase activity"/>
    <property type="evidence" value="ECO:0007669"/>
    <property type="project" value="TreeGrafter"/>
</dbReference>
<gene>
    <name evidence="3" type="ORF">E0L21_16265</name>
</gene>
<dbReference type="InterPro" id="IPR050275">
    <property type="entry name" value="PGM_Phosphatase"/>
</dbReference>
<organism evidence="3 4">
    <name type="scientific">Kosakonia quasisacchari</name>
    <dbReference type="NCBI Taxonomy" id="2529380"/>
    <lineage>
        <taxon>Bacteria</taxon>
        <taxon>Pseudomonadati</taxon>
        <taxon>Pseudomonadota</taxon>
        <taxon>Gammaproteobacteria</taxon>
        <taxon>Enterobacterales</taxon>
        <taxon>Enterobacteriaceae</taxon>
        <taxon>Kosakonia</taxon>
    </lineage>
</organism>
<feature type="active site" description="Tele-phosphohistidine intermediate" evidence="1">
    <location>
        <position position="8"/>
    </location>
</feature>
<proteinExistence type="predicted"/>
<dbReference type="Pfam" id="PF00300">
    <property type="entry name" value="His_Phos_1"/>
    <property type="match status" value="1"/>
</dbReference>
<dbReference type="PANTHER" id="PTHR48100:SF1">
    <property type="entry name" value="HISTIDINE PHOSPHATASE FAMILY PROTEIN-RELATED"/>
    <property type="match status" value="1"/>
</dbReference>
<comment type="caution">
    <text evidence="3">The sequence shown here is derived from an EMBL/GenBank/DDBJ whole genome shotgun (WGS) entry which is preliminary data.</text>
</comment>
<evidence type="ECO:0000313" key="4">
    <source>
        <dbReference type="Proteomes" id="UP000291793"/>
    </source>
</evidence>
<sequence length="202" mass="22746">MKALLIRHPQTEWNRAGIIQGRLDSPLTPRGHEESHALIRGLREAGIRPEVIFSSPLGRAQQMALLIAEQYQCDIQFEEALQEQHFGAFDGRSLRDIRREFPRFADDEAFQPPQGESLAHAAQRLLDFLHRLPDICPLATVALVSHGQIMQGAIAQLLENSLENVARYYHPNASYSLLEINHDACRVMRWGVASHLLGLKSG</sequence>
<evidence type="ECO:0000256" key="1">
    <source>
        <dbReference type="PIRSR" id="PIRSR613078-1"/>
    </source>
</evidence>
<dbReference type="SUPFAM" id="SSF53254">
    <property type="entry name" value="Phosphoglycerate mutase-like"/>
    <property type="match status" value="1"/>
</dbReference>
<dbReference type="CDD" id="cd07067">
    <property type="entry name" value="HP_PGM_like"/>
    <property type="match status" value="1"/>
</dbReference>
<feature type="binding site" evidence="2">
    <location>
        <position position="59"/>
    </location>
    <ligand>
        <name>substrate</name>
    </ligand>
</feature>
<name>A0A4R0H3W6_9ENTR</name>
<protein>
    <submittedName>
        <fullName evidence="3">Histidine phosphatase family protein</fullName>
    </submittedName>
</protein>
<dbReference type="RefSeq" id="WP_131411289.1">
    <property type="nucleotide sequence ID" value="NZ_SJOP01000015.1"/>
</dbReference>
<evidence type="ECO:0000256" key="2">
    <source>
        <dbReference type="PIRSR" id="PIRSR613078-2"/>
    </source>
</evidence>
<accession>A0A4R0H3W6</accession>